<dbReference type="OMA" id="MIARTGC"/>
<proteinExistence type="predicted"/>
<accession>A0A9Q0RKP0</accession>
<evidence type="ECO:0000313" key="3">
    <source>
        <dbReference type="Proteomes" id="UP001142055"/>
    </source>
</evidence>
<feature type="compositionally biased region" description="Polar residues" evidence="1">
    <location>
        <begin position="1"/>
        <end position="14"/>
    </location>
</feature>
<dbReference type="PANTHER" id="PTHR13639">
    <property type="entry name" value="CYTOCHROME C OXIDASE ASSEMBLY FACTOR 4 HOMOLOG, MITOCHONDRIAL"/>
    <property type="match status" value="1"/>
</dbReference>
<keyword evidence="3" id="KW-1185">Reference proteome</keyword>
<dbReference type="PANTHER" id="PTHR13639:SF2">
    <property type="entry name" value="CYTOCHROME C OXIDASE ASSEMBLY FACTOR 4 HOMOLOG, MITOCHONDRIAL"/>
    <property type="match status" value="1"/>
</dbReference>
<dbReference type="InterPro" id="IPR009069">
    <property type="entry name" value="Cys_alpha_HP_mot_SF"/>
</dbReference>
<dbReference type="Proteomes" id="UP001142055">
    <property type="component" value="Chromosome 3"/>
</dbReference>
<feature type="compositionally biased region" description="Acidic residues" evidence="1">
    <location>
        <begin position="20"/>
        <end position="30"/>
    </location>
</feature>
<dbReference type="GO" id="GO:0033617">
    <property type="term" value="P:mitochondrial respiratory chain complex IV assembly"/>
    <property type="evidence" value="ECO:0007669"/>
    <property type="project" value="InterPro"/>
</dbReference>
<dbReference type="GO" id="GO:0005758">
    <property type="term" value="C:mitochondrial intermembrane space"/>
    <property type="evidence" value="ECO:0007669"/>
    <property type="project" value="InterPro"/>
</dbReference>
<protein>
    <submittedName>
        <fullName evidence="2">Uncharacterized protein</fullName>
    </submittedName>
</protein>
<evidence type="ECO:0000256" key="1">
    <source>
        <dbReference type="SAM" id="MobiDB-lite"/>
    </source>
</evidence>
<dbReference type="SUPFAM" id="SSF47072">
    <property type="entry name" value="Cysteine alpha-hairpin motif"/>
    <property type="match status" value="1"/>
</dbReference>
<sequence length="83" mass="9959">MDSMQSKNTLPKQSLKTKEEVEEEKDPLEEMLDRTGCKQIHYSLQECMYEHRDWRKCQDLVNNLRNCMLKHEQTRTIGDNNSQ</sequence>
<gene>
    <name evidence="2" type="ORF">RDWZM_009038</name>
</gene>
<feature type="region of interest" description="Disordered" evidence="1">
    <location>
        <begin position="1"/>
        <end position="30"/>
    </location>
</feature>
<dbReference type="InterPro" id="IPR039870">
    <property type="entry name" value="Coa4-like"/>
</dbReference>
<dbReference type="EMBL" id="JAPWDV010000003">
    <property type="protein sequence ID" value="KAJ6217881.1"/>
    <property type="molecule type" value="Genomic_DNA"/>
</dbReference>
<dbReference type="AlphaFoldDB" id="A0A9Q0RKP0"/>
<dbReference type="OrthoDB" id="5586401at2759"/>
<reference evidence="2" key="1">
    <citation type="submission" date="2022-12" db="EMBL/GenBank/DDBJ databases">
        <title>Genome assemblies of Blomia tropicalis.</title>
        <authorList>
            <person name="Cui Y."/>
        </authorList>
    </citation>
    <scope>NUCLEOTIDE SEQUENCE</scope>
    <source>
        <tissue evidence="2">Adult mites</tissue>
    </source>
</reference>
<organism evidence="2 3">
    <name type="scientific">Blomia tropicalis</name>
    <name type="common">Mite</name>
    <dbReference type="NCBI Taxonomy" id="40697"/>
    <lineage>
        <taxon>Eukaryota</taxon>
        <taxon>Metazoa</taxon>
        <taxon>Ecdysozoa</taxon>
        <taxon>Arthropoda</taxon>
        <taxon>Chelicerata</taxon>
        <taxon>Arachnida</taxon>
        <taxon>Acari</taxon>
        <taxon>Acariformes</taxon>
        <taxon>Sarcoptiformes</taxon>
        <taxon>Astigmata</taxon>
        <taxon>Glycyphagoidea</taxon>
        <taxon>Echimyopodidae</taxon>
        <taxon>Blomia</taxon>
    </lineage>
</organism>
<comment type="caution">
    <text evidence="2">The sequence shown here is derived from an EMBL/GenBank/DDBJ whole genome shotgun (WGS) entry which is preliminary data.</text>
</comment>
<name>A0A9Q0RKP0_BLOTA</name>
<evidence type="ECO:0000313" key="2">
    <source>
        <dbReference type="EMBL" id="KAJ6217881.1"/>
    </source>
</evidence>